<feature type="transmembrane region" description="Helical" evidence="2">
    <location>
        <begin position="200"/>
        <end position="222"/>
    </location>
</feature>
<evidence type="ECO:0000313" key="8">
    <source>
        <dbReference type="Proteomes" id="UP000318447"/>
    </source>
</evidence>
<dbReference type="EMBL" id="RHLC01000021">
    <property type="protein sequence ID" value="TPP49398.1"/>
    <property type="molecule type" value="Genomic_DNA"/>
</dbReference>
<dbReference type="EMBL" id="CP029520">
    <property type="protein sequence ID" value="AYU78645.1"/>
    <property type="molecule type" value="Genomic_DNA"/>
</dbReference>
<dbReference type="Proteomes" id="UP000318447">
    <property type="component" value="Unassembled WGS sequence"/>
</dbReference>
<proteinExistence type="predicted"/>
<name>A0A3S5H7A1_LEIDO</name>
<feature type="region of interest" description="Disordered" evidence="1">
    <location>
        <begin position="498"/>
        <end position="544"/>
    </location>
</feature>
<feature type="transmembrane region" description="Helical" evidence="2">
    <location>
        <begin position="107"/>
        <end position="127"/>
    </location>
</feature>
<reference evidence="4 6" key="1">
    <citation type="journal article" date="2011" name="Genome Res.">
        <title>Whole genome sequencing of multiple Leishmania donovani clinical isolates provides insights into population structure and mechanisms of drug resistance.</title>
        <authorList>
            <person name="Downing T."/>
            <person name="Imamura H."/>
            <person name="Decuypere S."/>
            <person name="Clark T.G."/>
            <person name="Coombs G.H."/>
            <person name="Cotton J.A."/>
            <person name="Hilley J.D."/>
            <person name="de Doncker S."/>
            <person name="Maes I."/>
            <person name="Mottram J.C."/>
            <person name="Quail M.A."/>
            <person name="Rijal S."/>
            <person name="Sanders M."/>
            <person name="Schonian G."/>
            <person name="Stark O."/>
            <person name="Sundar S."/>
            <person name="Vanaerschot M."/>
            <person name="Hertz-Fowler C."/>
            <person name="Dujardin J.C."/>
            <person name="Berriman M."/>
        </authorList>
    </citation>
    <scope>NUCLEOTIDE SEQUENCE [LARGE SCALE GENOMIC DNA]</scope>
    <source>
        <strain evidence="4 6">BPK282A1</strain>
    </source>
</reference>
<keyword evidence="7" id="KW-1185">Reference proteome</keyword>
<reference evidence="5" key="6">
    <citation type="submission" date="2019-02" db="EMBL/GenBank/DDBJ databases">
        <title>FDA dAtabase for Regulatory Grade micrObial Sequences (FDA-ARGOS): Supporting development and validation of Infectious Disease Dx tests.</title>
        <authorList>
            <person name="Duncan R."/>
            <person name="Fisher C."/>
            <person name="Tallon L.J."/>
            <person name="Sadzewicz L."/>
            <person name="Sengamalay N."/>
            <person name="Ott S."/>
            <person name="Godinez A."/>
            <person name="Nagaraj S."/>
            <person name="Nadendla S."/>
            <person name="Sichtig H."/>
        </authorList>
    </citation>
    <scope>NUCLEOTIDE SEQUENCE</scope>
    <source>
        <strain evidence="5">FDAARGOS_361</strain>
    </source>
</reference>
<dbReference type="VEuPathDB" id="TriTrypDB:LdBPK_211800.1"/>
<keyword evidence="2" id="KW-0812">Transmembrane</keyword>
<evidence type="ECO:0000256" key="1">
    <source>
        <dbReference type="SAM" id="MobiDB-lite"/>
    </source>
</evidence>
<organism evidence="3 7">
    <name type="scientific">Leishmania donovani</name>
    <dbReference type="NCBI Taxonomy" id="5661"/>
    <lineage>
        <taxon>Eukaryota</taxon>
        <taxon>Discoba</taxon>
        <taxon>Euglenozoa</taxon>
        <taxon>Kinetoplastea</taxon>
        <taxon>Metakinetoplastina</taxon>
        <taxon>Trypanosomatida</taxon>
        <taxon>Trypanosomatidae</taxon>
        <taxon>Leishmaniinae</taxon>
        <taxon>Leishmania</taxon>
    </lineage>
</organism>
<dbReference type="RefSeq" id="XP_003860697.1">
    <property type="nucleotide sequence ID" value="XM_003860649.1"/>
</dbReference>
<accession>A0A3S5H7A1</accession>
<evidence type="ECO:0000313" key="5">
    <source>
        <dbReference type="EMBL" id="TPP49398.1"/>
    </source>
</evidence>
<evidence type="ECO:0000313" key="6">
    <source>
        <dbReference type="Proteomes" id="UP000008980"/>
    </source>
</evidence>
<dbReference type="OMA" id="FETNTHE"/>
<dbReference type="Proteomes" id="UP000008980">
    <property type="component" value="Chromosome 21"/>
</dbReference>
<gene>
    <name evidence="5" type="ORF">CGC21_34530</name>
    <name evidence="4" type="ORF">LDBPK_211800</name>
    <name evidence="3" type="ORF">LdCL_210023800</name>
</gene>
<evidence type="ECO:0000313" key="7">
    <source>
        <dbReference type="Proteomes" id="UP000274082"/>
    </source>
</evidence>
<dbReference type="GeneID" id="13386534"/>
<reference evidence="4" key="2">
    <citation type="submission" date="2011-01" db="EMBL/GenBank/DDBJ databases">
        <authorList>
            <person name="Zhao B.P."/>
            <person name="Ren Z.A."/>
            <person name="Li C.D."/>
        </authorList>
    </citation>
    <scope>NUCLEOTIDE SEQUENCE</scope>
    <source>
        <strain evidence="4">BPK282A1</strain>
    </source>
</reference>
<feature type="compositionally biased region" description="Low complexity" evidence="1">
    <location>
        <begin position="362"/>
        <end position="373"/>
    </location>
</feature>
<reference evidence="3 7" key="4">
    <citation type="journal article" date="2018" name="Sci. Rep.">
        <title>A complete Leishmania donovani reference genome identifies novel genetic variations associated with virulence.</title>
        <authorList>
            <person name="Lypaczewski P."/>
            <person name="Hoshizaki J."/>
            <person name="Zhang W.-W."/>
            <person name="McCall L.-I."/>
            <person name="Torcivia-Rodriguez J."/>
            <person name="Simonyan V."/>
            <person name="Kaur A."/>
            <person name="Dewar K."/>
            <person name="Matlashewski G."/>
        </authorList>
    </citation>
    <scope>NUCLEOTIDE SEQUENCE [LARGE SCALE GENOMIC DNA]</scope>
    <source>
        <strain evidence="3 7">LdCL</strain>
    </source>
</reference>
<reference evidence="6" key="3">
    <citation type="submission" date="2011-02" db="EMBL/GenBank/DDBJ databases">
        <title>Whole genome sequencing of Leishmania donovani clinical lines reveals dynamic variation related to drug resistance.</title>
        <authorList>
            <person name="Downing T."/>
            <person name="Imamura H."/>
            <person name="Sanders M."/>
            <person name="Decuypere S."/>
            <person name="Hertz-Fowler C."/>
            <person name="Clark T.G."/>
            <person name="Rijal S."/>
            <person name="Sundar S."/>
            <person name="Quail M.A."/>
            <person name="De Doncker S."/>
            <person name="Maes I."/>
            <person name="Vanaerschot M."/>
            <person name="Stark O."/>
            <person name="Schonian G."/>
            <person name="Dujardin J.C."/>
            <person name="Berriman M."/>
        </authorList>
    </citation>
    <scope>NUCLEOTIDE SEQUENCE [LARGE SCALE GENOMIC DNA]</scope>
    <source>
        <strain evidence="6">BPK282A1</strain>
    </source>
</reference>
<dbReference type="Proteomes" id="UP000274082">
    <property type="component" value="Chromosome 21"/>
</dbReference>
<feature type="region of interest" description="Disordered" evidence="1">
    <location>
        <begin position="333"/>
        <end position="383"/>
    </location>
</feature>
<evidence type="ECO:0000256" key="2">
    <source>
        <dbReference type="SAM" id="Phobius"/>
    </source>
</evidence>
<evidence type="ECO:0000313" key="4">
    <source>
        <dbReference type="EMBL" id="CBZ33992.1"/>
    </source>
</evidence>
<dbReference type="OrthoDB" id="273279at2759"/>
<dbReference type="KEGG" id="ldo:LDBPK_211800"/>
<feature type="compositionally biased region" description="Pro residues" evidence="1">
    <location>
        <begin position="350"/>
        <end position="361"/>
    </location>
</feature>
<keyword evidence="2" id="KW-0472">Membrane</keyword>
<dbReference type="EMBL" id="FR799608">
    <property type="protein sequence ID" value="CBZ33992.1"/>
    <property type="molecule type" value="Genomic_DNA"/>
</dbReference>
<dbReference type="AlphaFoldDB" id="A0A3S5H7A1"/>
<keyword evidence="2" id="KW-1133">Transmembrane helix</keyword>
<feature type="transmembrane region" description="Helical" evidence="2">
    <location>
        <begin position="147"/>
        <end position="165"/>
    </location>
</feature>
<sequence>MHIYSKDQQAFHLQRTPAEKWWSRANTFIVVVQLACFLSVVIRTIAGASNSMSNSFFTHSVLSLKAPYIVDGCVYNVTRRHAFFNNVQYSLSRDNVGYFVSRAVLNIRYLIALAAAHVVVSATNRLWFETNTHEIRYHFVVFRKDMITTWEILLMVLSFVVTLGITEENRIMTDYITHCAANRSTSGHFYNSVQPYTELIVSYIISISATVINGAFAVWNLSKKNPLDLMLREAKRQQEEWRQAMEQYYGLGNSDATTAAQSQEHAGGTQPQVIYADNRATTVSPNADAAAALPVNGNELVNAGEADPLQRHRHGHHHSTRKGLGHRLSAISSSLRRRSHSEDEMKLNAPQPPPQFTPLPPQKQAHLQQQQPHFGPSVSRPLTPTLNEEYDQVEMPEVRQQGVGEGALGDRVGPTAEMMGGPGAVIESSNSGRYDLHEVDDDEDDERGAVMEADIKNSSLRGGQASYSVVGGAGGVSGGLRVRGMSGSEASTALVAAHLATTPPPPPVHSGDRRQQAQMSRGQMLAPPSPLQGGAETTDDTVHL</sequence>
<reference evidence="8" key="5">
    <citation type="submission" date="2019-02" db="EMBL/GenBank/DDBJ databases">
        <title>FDA dAtabase for Regulatory Grade micrObial Sequences (FDA-ARGOS): Supporting development and validation of Infectious Disease Dx tests.</title>
        <authorList>
            <person name="Duncan R."/>
            <person name="Fisher C."/>
            <person name="Tallon L."/>
            <person name="Sadzewicz L."/>
            <person name="Sengamalay N."/>
            <person name="Ott S."/>
            <person name="Godinez A."/>
            <person name="Nagaraj S."/>
            <person name="Vavikolanu K."/>
            <person name="Nadendla S."/>
            <person name="Aluvathingal J."/>
            <person name="Sichtig H."/>
        </authorList>
    </citation>
    <scope>NUCLEOTIDE SEQUENCE [LARGE SCALE GENOMIC DNA]</scope>
    <source>
        <strain evidence="8">FDAARGOS_361</strain>
    </source>
</reference>
<protein>
    <submittedName>
        <fullName evidence="3">Uncharacterized protein</fullName>
    </submittedName>
</protein>
<dbReference type="VEuPathDB" id="TriTrypDB:LDHU3_21.2130"/>
<dbReference type="VEuPathDB" id="TriTrypDB:LdCL_210023800"/>
<accession>E9BFG6</accession>
<evidence type="ECO:0000313" key="3">
    <source>
        <dbReference type="EMBL" id="AYU78645.1"/>
    </source>
</evidence>
<feature type="transmembrane region" description="Helical" evidence="2">
    <location>
        <begin position="21"/>
        <end position="46"/>
    </location>
</feature>